<feature type="transmembrane region" description="Helical" evidence="6">
    <location>
        <begin position="275"/>
        <end position="297"/>
    </location>
</feature>
<keyword evidence="3 6" id="KW-1133">Transmembrane helix</keyword>
<evidence type="ECO:0000313" key="8">
    <source>
        <dbReference type="Proteomes" id="UP000053342"/>
    </source>
</evidence>
<dbReference type="RefSeq" id="XP_016258235.1">
    <property type="nucleotide sequence ID" value="XM_016411481.1"/>
</dbReference>
<dbReference type="VEuPathDB" id="FungiDB:PV06_09995"/>
<dbReference type="OrthoDB" id="5348404at2759"/>
<evidence type="ECO:0000256" key="3">
    <source>
        <dbReference type="ARBA" id="ARBA00022989"/>
    </source>
</evidence>
<comment type="subcellular location">
    <subcellularLocation>
        <location evidence="1">Membrane</location>
        <topology evidence="1">Multi-pass membrane protein</topology>
    </subcellularLocation>
</comment>
<dbReference type="STRING" id="215243.A0A0D2DQF4"/>
<feature type="compositionally biased region" description="Low complexity" evidence="5">
    <location>
        <begin position="333"/>
        <end position="343"/>
    </location>
</feature>
<feature type="transmembrane region" description="Helical" evidence="6">
    <location>
        <begin position="161"/>
        <end position="178"/>
    </location>
</feature>
<dbReference type="SMART" id="SM01417">
    <property type="entry name" value="Solute_trans_a"/>
    <property type="match status" value="1"/>
</dbReference>
<dbReference type="HOGENOM" id="CLU_012923_5_0_1"/>
<protein>
    <recommendedName>
        <fullName evidence="9">DUF300-domain-containing protein</fullName>
    </recommendedName>
</protein>
<feature type="transmembrane region" description="Helical" evidence="6">
    <location>
        <begin position="78"/>
        <end position="99"/>
    </location>
</feature>
<feature type="transmembrane region" description="Helical" evidence="6">
    <location>
        <begin position="233"/>
        <end position="255"/>
    </location>
</feature>
<keyword evidence="4 6" id="KW-0472">Membrane</keyword>
<evidence type="ECO:0000313" key="7">
    <source>
        <dbReference type="EMBL" id="KIW38019.1"/>
    </source>
</evidence>
<sequence length="405" mass="44964">MGLFGDDNKNHTCSTPKSFVADAPEPIVGSLSFHQLNMAISGGCAAFSTLTILILMIRHATHFSRPNEQTKILKICTLIPVYSLGSWISIAAPSSYIYLDPWLEFYQGIALGSFFLLLCEYVSPSAASRDVFFAALKVPEKRLGRGSGKEIDGLEWYRKKWFAVFQYPIIALLVSIVTDITQGANVYCLTSSSIHFAHLWLEIVGNISIAMAVTAVVTFYVPLKKDLKHHKPLAKFLAFKLIIGLTFLQSILFSILRSTNALKETSKLTWADVNFGIQTMIICIEMVPFSIFFHWAYDVGAYDLSKPRPLPLAYMGARDASPPDSDNETGYRPHQQTQPQTTNQHDEGYYGGPLGVVALITVLNPMEIVRAIVFGFSMRSESRRMNNVSKTGGGDAGWPAYDNYS</sequence>
<dbReference type="EMBL" id="KN847342">
    <property type="protein sequence ID" value="KIW38019.1"/>
    <property type="molecule type" value="Genomic_DNA"/>
</dbReference>
<dbReference type="PANTHER" id="PTHR23423">
    <property type="entry name" value="ORGANIC SOLUTE TRANSPORTER-RELATED"/>
    <property type="match status" value="1"/>
</dbReference>
<gene>
    <name evidence="7" type="ORF">PV06_09995</name>
</gene>
<feature type="transmembrane region" description="Helical" evidence="6">
    <location>
        <begin position="198"/>
        <end position="221"/>
    </location>
</feature>
<organism evidence="7 8">
    <name type="scientific">Exophiala oligosperma</name>
    <dbReference type="NCBI Taxonomy" id="215243"/>
    <lineage>
        <taxon>Eukaryota</taxon>
        <taxon>Fungi</taxon>
        <taxon>Dikarya</taxon>
        <taxon>Ascomycota</taxon>
        <taxon>Pezizomycotina</taxon>
        <taxon>Eurotiomycetes</taxon>
        <taxon>Chaetothyriomycetidae</taxon>
        <taxon>Chaetothyriales</taxon>
        <taxon>Herpotrichiellaceae</taxon>
        <taxon>Exophiala</taxon>
    </lineage>
</organism>
<feature type="region of interest" description="Disordered" evidence="5">
    <location>
        <begin position="315"/>
        <end position="347"/>
    </location>
</feature>
<evidence type="ECO:0000256" key="2">
    <source>
        <dbReference type="ARBA" id="ARBA00022692"/>
    </source>
</evidence>
<proteinExistence type="predicted"/>
<evidence type="ECO:0008006" key="9">
    <source>
        <dbReference type="Google" id="ProtNLM"/>
    </source>
</evidence>
<feature type="transmembrane region" description="Helical" evidence="6">
    <location>
        <begin position="38"/>
        <end position="57"/>
    </location>
</feature>
<feature type="region of interest" description="Disordered" evidence="5">
    <location>
        <begin position="386"/>
        <end position="405"/>
    </location>
</feature>
<dbReference type="GeneID" id="27362069"/>
<dbReference type="InterPro" id="IPR005178">
    <property type="entry name" value="Ostalpha/TMEM184C"/>
</dbReference>
<evidence type="ECO:0000256" key="5">
    <source>
        <dbReference type="SAM" id="MobiDB-lite"/>
    </source>
</evidence>
<accession>A0A0D2DQF4</accession>
<evidence type="ECO:0000256" key="4">
    <source>
        <dbReference type="ARBA" id="ARBA00023136"/>
    </source>
</evidence>
<evidence type="ECO:0000256" key="1">
    <source>
        <dbReference type="ARBA" id="ARBA00004141"/>
    </source>
</evidence>
<keyword evidence="8" id="KW-1185">Reference proteome</keyword>
<dbReference type="GO" id="GO:0016020">
    <property type="term" value="C:membrane"/>
    <property type="evidence" value="ECO:0007669"/>
    <property type="project" value="UniProtKB-SubCell"/>
</dbReference>
<name>A0A0D2DQF4_9EURO</name>
<dbReference type="AlphaFoldDB" id="A0A0D2DQF4"/>
<dbReference type="Proteomes" id="UP000053342">
    <property type="component" value="Unassembled WGS sequence"/>
</dbReference>
<evidence type="ECO:0000256" key="6">
    <source>
        <dbReference type="SAM" id="Phobius"/>
    </source>
</evidence>
<keyword evidence="2 6" id="KW-0812">Transmembrane</keyword>
<dbReference type="Pfam" id="PF03619">
    <property type="entry name" value="Solute_trans_a"/>
    <property type="match status" value="1"/>
</dbReference>
<reference evidence="7 8" key="1">
    <citation type="submission" date="2015-01" db="EMBL/GenBank/DDBJ databases">
        <title>The Genome Sequence of Exophiala oligosperma CBS72588.</title>
        <authorList>
            <consortium name="The Broad Institute Genomics Platform"/>
            <person name="Cuomo C."/>
            <person name="de Hoog S."/>
            <person name="Gorbushina A."/>
            <person name="Stielow B."/>
            <person name="Teixiera M."/>
            <person name="Abouelleil A."/>
            <person name="Chapman S.B."/>
            <person name="Priest M."/>
            <person name="Young S.K."/>
            <person name="Wortman J."/>
            <person name="Nusbaum C."/>
            <person name="Birren B."/>
        </authorList>
    </citation>
    <scope>NUCLEOTIDE SEQUENCE [LARGE SCALE GENOMIC DNA]</scope>
    <source>
        <strain evidence="7 8">CBS 72588</strain>
    </source>
</reference>